<accession>A0AC59YKW1</accession>
<name>A0AC59YKW1_RANTA</name>
<reference evidence="1" key="1">
    <citation type="submission" date="2023-05" db="EMBL/GenBank/DDBJ databases">
        <authorList>
            <consortium name="ELIXIR-Norway"/>
        </authorList>
    </citation>
    <scope>NUCLEOTIDE SEQUENCE</scope>
</reference>
<dbReference type="Proteomes" id="UP001162501">
    <property type="component" value="Chromosome 17"/>
</dbReference>
<gene>
    <name evidence="1" type="ORF">MRATA1EN22A_LOCUS7387</name>
</gene>
<evidence type="ECO:0000313" key="2">
    <source>
        <dbReference type="Proteomes" id="UP001162501"/>
    </source>
</evidence>
<protein>
    <submittedName>
        <fullName evidence="1">Uncharacterized protein</fullName>
    </submittedName>
</protein>
<proteinExistence type="predicted"/>
<dbReference type="EMBL" id="OX596101">
    <property type="protein sequence ID" value="CAM9782551.1"/>
    <property type="molecule type" value="Genomic_DNA"/>
</dbReference>
<feature type="non-terminal residue" evidence="1">
    <location>
        <position position="1"/>
    </location>
</feature>
<organism evidence="1 2">
    <name type="scientific">Rangifer tarandus platyrhynchus</name>
    <name type="common">Svalbard reindeer</name>
    <dbReference type="NCBI Taxonomy" id="3082113"/>
    <lineage>
        <taxon>Eukaryota</taxon>
        <taxon>Metazoa</taxon>
        <taxon>Chordata</taxon>
        <taxon>Craniata</taxon>
        <taxon>Vertebrata</taxon>
        <taxon>Euteleostomi</taxon>
        <taxon>Mammalia</taxon>
        <taxon>Eutheria</taxon>
        <taxon>Laurasiatheria</taxon>
        <taxon>Artiodactyla</taxon>
        <taxon>Ruminantia</taxon>
        <taxon>Pecora</taxon>
        <taxon>Cervidae</taxon>
        <taxon>Odocoileinae</taxon>
        <taxon>Rangifer</taxon>
    </lineage>
</organism>
<feature type="non-terminal residue" evidence="1">
    <location>
        <position position="185"/>
    </location>
</feature>
<reference evidence="1" key="2">
    <citation type="submission" date="2025-03" db="EMBL/GenBank/DDBJ databases">
        <authorList>
            <consortium name="ELIXIR-Norway"/>
            <consortium name="Elixir Norway"/>
        </authorList>
    </citation>
    <scope>NUCLEOTIDE SEQUENCE</scope>
</reference>
<sequence>QQHHGISSMFIPSIQLSKLGFQEVKLLSKAKQLASLLAQSVKSPPGTWETWVRSLGWEDPLEKEMAPHSSILAWRIPRKEEPDSSICGTFQPRILKWVATSYSSGVFSIQGWNPNLLLLCIGRCILYHRTTWKAPHHNKRATILIKNKQTVEETRHEVKYINGPKAIAKTFRRTLEISKVQIETT</sequence>
<evidence type="ECO:0000313" key="1">
    <source>
        <dbReference type="EMBL" id="CAM9782551.1"/>
    </source>
</evidence>